<dbReference type="InterPro" id="IPR032675">
    <property type="entry name" value="LRR_dom_sf"/>
</dbReference>
<evidence type="ECO:0000256" key="5">
    <source>
        <dbReference type="ARBA" id="ARBA00022840"/>
    </source>
</evidence>
<dbReference type="SMART" id="SM00220">
    <property type="entry name" value="S_TKc"/>
    <property type="match status" value="1"/>
</dbReference>
<dbReference type="InterPro" id="IPR001245">
    <property type="entry name" value="Ser-Thr/Tyr_kinase_cat_dom"/>
</dbReference>
<sequence>MLRLLAVVCGAVSAKCIYDALPPSVQVIAVWNASLCASVADGCFVNRSCAELPKPQHEYQAVGDYSDCKKMPFRINGADKPVDWTMFVAPRTTNLTNLILTHFPQVEFSPTFQWPQRLANLTISHIDNMTWPKSSQVPQLIELNIDKHAVPITSFPASVKSLSYTSSNLTSFPSELPPGLTSLVLDGNPITSVPPLPPTLTSLSIASTAITSLENLDFSNLTFLDISSTPLKTIKNVIFTSKMVTLNLTNVTLDNWSIDLGTFYFINRNDVPTLGASQSLANLPVTLVLDDFTCQDRASWDIPKAVCRTKFPNCTVCVGYDPNQKKKVNYTYIIVGVAVGVLFCIGLFVWYCRRRRAQLDSATKTYSTLTDDPDLDLKRLAIYRVQEKELQLEKLLGAGAFANVWLGTFCGDSVAVKTLQEHHVGLDHVQSFVDEIQLMGGFNSPSVVRLIGVAWTRPSDLKCIMEYMDCGDLRDYLVRNRPETFPWSDKLTHVYNIVEGLVYLHSLDIIHRDIKSRNILLDSTKGTKLTDFGISKEDIQATMTVGVGTFRWMAPEVIQSQNYTTAADIYSFGVVLSEFSTHHLPYEDLTNPSNGQPMGDTSIMVKVVAGELQPTFTSDCPEWIHDLARQCIALDPKDRPTAAQVAHRILSKLGRPSHTGVFV</sequence>
<dbReference type="InterPro" id="IPR001611">
    <property type="entry name" value="Leu-rich_rpt"/>
</dbReference>
<evidence type="ECO:0000256" key="2">
    <source>
        <dbReference type="ARBA" id="ARBA00022614"/>
    </source>
</evidence>
<accession>A0A6G0WNW7</accession>
<comment type="caution">
    <text evidence="10">The sequence shown here is derived from an EMBL/GenBank/DDBJ whole genome shotgun (WGS) entry which is preliminary data.</text>
</comment>
<dbReference type="PROSITE" id="PS00108">
    <property type="entry name" value="PROTEIN_KINASE_ST"/>
    <property type="match status" value="1"/>
</dbReference>
<dbReference type="GO" id="GO:0004674">
    <property type="term" value="F:protein serine/threonine kinase activity"/>
    <property type="evidence" value="ECO:0007669"/>
    <property type="project" value="UniProtKB-KW"/>
</dbReference>
<keyword evidence="3" id="KW-0677">Repeat</keyword>
<protein>
    <recommendedName>
        <fullName evidence="9">Protein kinase domain-containing protein</fullName>
    </recommendedName>
</protein>
<dbReference type="PRINTS" id="PR00109">
    <property type="entry name" value="TYRKINASE"/>
</dbReference>
<dbReference type="SUPFAM" id="SSF56112">
    <property type="entry name" value="Protein kinase-like (PK-like)"/>
    <property type="match status" value="1"/>
</dbReference>
<keyword evidence="5 6" id="KW-0067">ATP-binding</keyword>
<feature type="domain" description="Protein kinase" evidence="9">
    <location>
        <begin position="390"/>
        <end position="650"/>
    </location>
</feature>
<keyword evidence="2" id="KW-0433">Leucine-rich repeat</keyword>
<dbReference type="Gene3D" id="3.80.10.10">
    <property type="entry name" value="Ribonuclease Inhibitor"/>
    <property type="match status" value="1"/>
</dbReference>
<organism evidence="10 11">
    <name type="scientific">Aphanomyces euteiches</name>
    <dbReference type="NCBI Taxonomy" id="100861"/>
    <lineage>
        <taxon>Eukaryota</taxon>
        <taxon>Sar</taxon>
        <taxon>Stramenopiles</taxon>
        <taxon>Oomycota</taxon>
        <taxon>Saprolegniomycetes</taxon>
        <taxon>Saprolegniales</taxon>
        <taxon>Verrucalvaceae</taxon>
        <taxon>Aphanomyces</taxon>
    </lineage>
</organism>
<dbReference type="Pfam" id="PF00069">
    <property type="entry name" value="Pkinase"/>
    <property type="match status" value="1"/>
</dbReference>
<dbReference type="PANTHER" id="PTHR44329:SF214">
    <property type="entry name" value="PROTEIN KINASE DOMAIN-CONTAINING PROTEIN"/>
    <property type="match status" value="1"/>
</dbReference>
<dbReference type="PROSITE" id="PS51450">
    <property type="entry name" value="LRR"/>
    <property type="match status" value="1"/>
</dbReference>
<evidence type="ECO:0000313" key="11">
    <source>
        <dbReference type="Proteomes" id="UP000481153"/>
    </source>
</evidence>
<keyword evidence="1" id="KW-0418">Kinase</keyword>
<feature type="binding site" evidence="6">
    <location>
        <position position="417"/>
    </location>
    <ligand>
        <name>ATP</name>
        <dbReference type="ChEBI" id="CHEBI:30616"/>
    </ligand>
</feature>
<evidence type="ECO:0000313" key="10">
    <source>
        <dbReference type="EMBL" id="KAF0729035.1"/>
    </source>
</evidence>
<dbReference type="PROSITE" id="PS50011">
    <property type="entry name" value="PROTEIN_KINASE_DOM"/>
    <property type="match status" value="1"/>
</dbReference>
<keyword evidence="11" id="KW-1185">Reference proteome</keyword>
<dbReference type="VEuPathDB" id="FungiDB:AeMF1_012925"/>
<keyword evidence="7" id="KW-0472">Membrane</keyword>
<evidence type="ECO:0000256" key="7">
    <source>
        <dbReference type="SAM" id="Phobius"/>
    </source>
</evidence>
<dbReference type="InterPro" id="IPR011009">
    <property type="entry name" value="Kinase-like_dom_sf"/>
</dbReference>
<keyword evidence="7" id="KW-1133">Transmembrane helix</keyword>
<proteinExistence type="predicted"/>
<evidence type="ECO:0000256" key="3">
    <source>
        <dbReference type="ARBA" id="ARBA00022737"/>
    </source>
</evidence>
<keyword evidence="1" id="KW-0723">Serine/threonine-protein kinase</keyword>
<keyword evidence="4 6" id="KW-0547">Nucleotide-binding</keyword>
<evidence type="ECO:0000256" key="8">
    <source>
        <dbReference type="SAM" id="SignalP"/>
    </source>
</evidence>
<gene>
    <name evidence="10" type="ORF">Ae201684_013334</name>
</gene>
<dbReference type="Gene3D" id="3.30.200.20">
    <property type="entry name" value="Phosphorylase Kinase, domain 1"/>
    <property type="match status" value="1"/>
</dbReference>
<dbReference type="InterPro" id="IPR051681">
    <property type="entry name" value="Ser/Thr_Kinases-Pseudokinases"/>
</dbReference>
<dbReference type="PANTHER" id="PTHR44329">
    <property type="entry name" value="SERINE/THREONINE-PROTEIN KINASE TNNI3K-RELATED"/>
    <property type="match status" value="1"/>
</dbReference>
<dbReference type="InterPro" id="IPR017441">
    <property type="entry name" value="Protein_kinase_ATP_BS"/>
</dbReference>
<evidence type="ECO:0000256" key="1">
    <source>
        <dbReference type="ARBA" id="ARBA00022527"/>
    </source>
</evidence>
<reference evidence="10 11" key="1">
    <citation type="submission" date="2019-07" db="EMBL/GenBank/DDBJ databases">
        <title>Genomics analysis of Aphanomyces spp. identifies a new class of oomycete effector associated with host adaptation.</title>
        <authorList>
            <person name="Gaulin E."/>
        </authorList>
    </citation>
    <scope>NUCLEOTIDE SEQUENCE [LARGE SCALE GENOMIC DNA]</scope>
    <source>
        <strain evidence="10 11">ATCC 201684</strain>
    </source>
</reference>
<dbReference type="InterPro" id="IPR000719">
    <property type="entry name" value="Prot_kinase_dom"/>
</dbReference>
<name>A0A6G0WNW7_9STRA</name>
<dbReference type="Gene3D" id="1.10.510.10">
    <property type="entry name" value="Transferase(Phosphotransferase) domain 1"/>
    <property type="match status" value="1"/>
</dbReference>
<feature type="chain" id="PRO_5026103078" description="Protein kinase domain-containing protein" evidence="8">
    <location>
        <begin position="17"/>
        <end position="663"/>
    </location>
</feature>
<dbReference type="GO" id="GO:0005524">
    <property type="term" value="F:ATP binding"/>
    <property type="evidence" value="ECO:0007669"/>
    <property type="project" value="UniProtKB-UniRule"/>
</dbReference>
<feature type="transmembrane region" description="Helical" evidence="7">
    <location>
        <begin position="330"/>
        <end position="351"/>
    </location>
</feature>
<dbReference type="PROSITE" id="PS00107">
    <property type="entry name" value="PROTEIN_KINASE_ATP"/>
    <property type="match status" value="1"/>
</dbReference>
<dbReference type="AlphaFoldDB" id="A0A6G0WNW7"/>
<dbReference type="Proteomes" id="UP000481153">
    <property type="component" value="Unassembled WGS sequence"/>
</dbReference>
<dbReference type="InterPro" id="IPR008271">
    <property type="entry name" value="Ser/Thr_kinase_AS"/>
</dbReference>
<evidence type="ECO:0000256" key="4">
    <source>
        <dbReference type="ARBA" id="ARBA00022741"/>
    </source>
</evidence>
<evidence type="ECO:0000259" key="9">
    <source>
        <dbReference type="PROSITE" id="PS50011"/>
    </source>
</evidence>
<feature type="signal peptide" evidence="8">
    <location>
        <begin position="1"/>
        <end position="16"/>
    </location>
</feature>
<dbReference type="EMBL" id="VJMJ01000170">
    <property type="protein sequence ID" value="KAF0729035.1"/>
    <property type="molecule type" value="Genomic_DNA"/>
</dbReference>
<evidence type="ECO:0000256" key="6">
    <source>
        <dbReference type="PROSITE-ProRule" id="PRU10141"/>
    </source>
</evidence>
<keyword evidence="8" id="KW-0732">Signal</keyword>
<dbReference type="SUPFAM" id="SSF52058">
    <property type="entry name" value="L domain-like"/>
    <property type="match status" value="1"/>
</dbReference>
<keyword evidence="7" id="KW-0812">Transmembrane</keyword>
<keyword evidence="1" id="KW-0808">Transferase</keyword>